<evidence type="ECO:0000256" key="1">
    <source>
        <dbReference type="SAM" id="MobiDB-lite"/>
    </source>
</evidence>
<dbReference type="RefSeq" id="XP_011304620.1">
    <property type="nucleotide sequence ID" value="XM_011306318.1"/>
</dbReference>
<dbReference type="KEGG" id="fas:105267450"/>
<proteinExistence type="predicted"/>
<dbReference type="AlphaFoldDB" id="A0A9R1T8L1"/>
<gene>
    <name evidence="3" type="primary">LOC105267450</name>
</gene>
<dbReference type="OrthoDB" id="7690177at2759"/>
<name>A0A9R1T8L1_9HYME</name>
<feature type="compositionally biased region" description="Basic and acidic residues" evidence="1">
    <location>
        <begin position="151"/>
        <end position="171"/>
    </location>
</feature>
<accession>A0A9R1T8L1</accession>
<protein>
    <submittedName>
        <fullName evidence="3">Uncharacterized protein</fullName>
    </submittedName>
</protein>
<dbReference type="Proteomes" id="UP000694866">
    <property type="component" value="Unplaced"/>
</dbReference>
<organism evidence="2 3">
    <name type="scientific">Fopius arisanus</name>
    <dbReference type="NCBI Taxonomy" id="64838"/>
    <lineage>
        <taxon>Eukaryota</taxon>
        <taxon>Metazoa</taxon>
        <taxon>Ecdysozoa</taxon>
        <taxon>Arthropoda</taxon>
        <taxon>Hexapoda</taxon>
        <taxon>Insecta</taxon>
        <taxon>Pterygota</taxon>
        <taxon>Neoptera</taxon>
        <taxon>Endopterygota</taxon>
        <taxon>Hymenoptera</taxon>
        <taxon>Apocrita</taxon>
        <taxon>Ichneumonoidea</taxon>
        <taxon>Braconidae</taxon>
        <taxon>Opiinae</taxon>
        <taxon>Fopius</taxon>
    </lineage>
</organism>
<keyword evidence="2" id="KW-1185">Reference proteome</keyword>
<sequence length="256" mass="28922">MSGMSGTILTSKINSSCVSSNGYYGYVPPISDFTQSPGKIYHPRGENSSGVCVDVHRNPGNALEGYQDQDYYTDTVGMEMDTDENCSGMGMCRNNHYVIPEMVDGGKESMDGFGAMGFCRNTSRKRHWTDRVIAGREENGKRFKTGGGNSRVEHDARCSREPRSSQVHDDSSSLYLTHQKVALTWHSKLTSDSCKQTAGKPHNYRFITETINYEKPKDRFTYGHEYETMLMETHGCSVYHHQRQLDFDNGIIETEF</sequence>
<evidence type="ECO:0000313" key="3">
    <source>
        <dbReference type="RefSeq" id="XP_011304620.1"/>
    </source>
</evidence>
<dbReference type="GeneID" id="105267450"/>
<reference evidence="3" key="1">
    <citation type="submission" date="2025-08" db="UniProtKB">
        <authorList>
            <consortium name="RefSeq"/>
        </authorList>
    </citation>
    <scope>IDENTIFICATION</scope>
    <source>
        <strain evidence="3">USDA-PBARC FA_bdor</strain>
        <tissue evidence="3">Whole organism</tissue>
    </source>
</reference>
<feature type="region of interest" description="Disordered" evidence="1">
    <location>
        <begin position="137"/>
        <end position="171"/>
    </location>
</feature>
<evidence type="ECO:0000313" key="2">
    <source>
        <dbReference type="Proteomes" id="UP000694866"/>
    </source>
</evidence>